<reference evidence="8 10" key="2">
    <citation type="submission" date="2018-08" db="EMBL/GenBank/DDBJ databases">
        <title>Brachybacterium saurashtrense DSM 23186.</title>
        <authorList>
            <person name="Li Y."/>
        </authorList>
    </citation>
    <scope>NUCLEOTIDE SEQUENCE [LARGE SCALE GENOMIC DNA]</scope>
    <source>
        <strain evidence="8 10">DSM 23186</strain>
    </source>
</reference>
<feature type="transmembrane region" description="Helical" evidence="6">
    <location>
        <begin position="176"/>
        <end position="199"/>
    </location>
</feature>
<keyword evidence="5 6" id="KW-0472">Membrane</keyword>
<organism evidence="8 10">
    <name type="scientific">Brachybacterium saurashtrense</name>
    <dbReference type="NCBI Taxonomy" id="556288"/>
    <lineage>
        <taxon>Bacteria</taxon>
        <taxon>Bacillati</taxon>
        <taxon>Actinomycetota</taxon>
        <taxon>Actinomycetes</taxon>
        <taxon>Micrococcales</taxon>
        <taxon>Dermabacteraceae</taxon>
        <taxon>Brachybacterium</taxon>
    </lineage>
</organism>
<reference evidence="7 9" key="1">
    <citation type="submission" date="2018-07" db="EMBL/GenBank/DDBJ databases">
        <title>Brachybacterium saurashtrense DSM 23186 genome sequence.</title>
        <authorList>
            <person name="Guo L."/>
        </authorList>
    </citation>
    <scope>NUCLEOTIDE SEQUENCE [LARGE SCALE GENOMIC DNA]</scope>
    <source>
        <strain evidence="7 9">DSM 23186</strain>
    </source>
</reference>
<proteinExistence type="predicted"/>
<dbReference type="Proteomes" id="UP000254236">
    <property type="component" value="Chromosome"/>
</dbReference>
<protein>
    <submittedName>
        <fullName evidence="8">Uncharacterized protein</fullName>
    </submittedName>
</protein>
<evidence type="ECO:0000256" key="2">
    <source>
        <dbReference type="ARBA" id="ARBA00022475"/>
    </source>
</evidence>
<evidence type="ECO:0000313" key="10">
    <source>
        <dbReference type="Proteomes" id="UP000282185"/>
    </source>
</evidence>
<evidence type="ECO:0000313" key="7">
    <source>
        <dbReference type="EMBL" id="AXK46081.1"/>
    </source>
</evidence>
<dbReference type="EMBL" id="CP031356">
    <property type="protein sequence ID" value="AXK46081.1"/>
    <property type="molecule type" value="Genomic_DNA"/>
</dbReference>
<dbReference type="GO" id="GO:0005886">
    <property type="term" value="C:plasma membrane"/>
    <property type="evidence" value="ECO:0007669"/>
    <property type="project" value="UniProtKB-SubCell"/>
</dbReference>
<evidence type="ECO:0000256" key="1">
    <source>
        <dbReference type="ARBA" id="ARBA00004651"/>
    </source>
</evidence>
<keyword evidence="4 6" id="KW-1133">Transmembrane helix</keyword>
<dbReference type="EMBL" id="QSWH01000002">
    <property type="protein sequence ID" value="RRR23821.1"/>
    <property type="molecule type" value="Genomic_DNA"/>
</dbReference>
<dbReference type="Pfam" id="PF03706">
    <property type="entry name" value="LPG_synthase_TM"/>
    <property type="match status" value="1"/>
</dbReference>
<keyword evidence="3 6" id="KW-0812">Transmembrane</keyword>
<evidence type="ECO:0000256" key="6">
    <source>
        <dbReference type="SAM" id="Phobius"/>
    </source>
</evidence>
<name>A0A345YQ79_9MICO</name>
<feature type="transmembrane region" description="Helical" evidence="6">
    <location>
        <begin position="25"/>
        <end position="43"/>
    </location>
</feature>
<dbReference type="Proteomes" id="UP000282185">
    <property type="component" value="Unassembled WGS sequence"/>
</dbReference>
<feature type="transmembrane region" description="Helical" evidence="6">
    <location>
        <begin position="299"/>
        <end position="324"/>
    </location>
</feature>
<evidence type="ECO:0000256" key="4">
    <source>
        <dbReference type="ARBA" id="ARBA00022989"/>
    </source>
</evidence>
<evidence type="ECO:0000256" key="3">
    <source>
        <dbReference type="ARBA" id="ARBA00022692"/>
    </source>
</evidence>
<feature type="transmembrane region" description="Helical" evidence="6">
    <location>
        <begin position="63"/>
        <end position="82"/>
    </location>
</feature>
<evidence type="ECO:0000256" key="5">
    <source>
        <dbReference type="ARBA" id="ARBA00023136"/>
    </source>
</evidence>
<feature type="transmembrane region" description="Helical" evidence="6">
    <location>
        <begin position="136"/>
        <end position="164"/>
    </location>
</feature>
<keyword evidence="2" id="KW-1003">Cell membrane</keyword>
<dbReference type="RefSeq" id="WP_115413829.1">
    <property type="nucleotide sequence ID" value="NZ_CP031356.1"/>
</dbReference>
<dbReference type="OrthoDB" id="320276at2"/>
<dbReference type="KEGG" id="bsau:DWV08_10980"/>
<accession>A0A345YQ79</accession>
<sequence length="334" mass="35970">MTHLPTTADDDPAPPARRRPAGRRALRWIATVLVVGLVGVLFARSLAANWAELRAEHLRFSPWWLLAIVFFALAVAVTGSAWGRIVRWLDPDARVSAREAVAVQCLSWVLKYIPGQVGSVTNKVLWAGKKGISRTLVLISFVYENVFLQIASIVPALVILLVSLGPGILGENATLMVAPLLVLIPAAMVLHAPTFRRILNLPLRRILKRSVPPEYFLSSGRAAFSALEFVLPRILNGIGFVLIAATVSDITPGHWLPFAAAYALAGAVGILAILVPSGLGVREAVIVLVLSQYVPAPEAIVISLLARLLATIGDAVVAAVYLVIRRTIPQETRP</sequence>
<comment type="subcellular location">
    <subcellularLocation>
        <location evidence="1">Cell membrane</location>
        <topology evidence="1">Multi-pass membrane protein</topology>
    </subcellularLocation>
</comment>
<dbReference type="AlphaFoldDB" id="A0A345YQ79"/>
<dbReference type="InterPro" id="IPR022791">
    <property type="entry name" value="L-PG_synthase/AglD"/>
</dbReference>
<evidence type="ECO:0000313" key="9">
    <source>
        <dbReference type="Proteomes" id="UP000254236"/>
    </source>
</evidence>
<feature type="transmembrane region" description="Helical" evidence="6">
    <location>
        <begin position="255"/>
        <end position="279"/>
    </location>
</feature>
<evidence type="ECO:0000313" key="8">
    <source>
        <dbReference type="EMBL" id="RRR23821.1"/>
    </source>
</evidence>
<keyword evidence="9" id="KW-1185">Reference proteome</keyword>
<gene>
    <name evidence="7" type="ORF">DWV08_10980</name>
    <name evidence="8" type="ORF">DXU92_02730</name>
</gene>